<name>A0ABP3LSR1_9DEIO</name>
<reference evidence="3" key="1">
    <citation type="journal article" date="2019" name="Int. J. Syst. Evol. Microbiol.">
        <title>The Global Catalogue of Microorganisms (GCM) 10K type strain sequencing project: providing services to taxonomists for standard genome sequencing and annotation.</title>
        <authorList>
            <consortium name="The Broad Institute Genomics Platform"/>
            <consortium name="The Broad Institute Genome Sequencing Center for Infectious Disease"/>
            <person name="Wu L."/>
            <person name="Ma J."/>
        </authorList>
    </citation>
    <scope>NUCLEOTIDE SEQUENCE [LARGE SCALE GENOMIC DNA]</scope>
    <source>
        <strain evidence="3">JCM 14368</strain>
    </source>
</reference>
<protein>
    <recommendedName>
        <fullName evidence="4">Secreted protein</fullName>
    </recommendedName>
</protein>
<evidence type="ECO:0000313" key="3">
    <source>
        <dbReference type="Proteomes" id="UP001500191"/>
    </source>
</evidence>
<comment type="caution">
    <text evidence="2">The sequence shown here is derived from an EMBL/GenBank/DDBJ whole genome shotgun (WGS) entry which is preliminary data.</text>
</comment>
<feature type="chain" id="PRO_5045123966" description="Secreted protein" evidence="1">
    <location>
        <begin position="22"/>
        <end position="92"/>
    </location>
</feature>
<dbReference type="Proteomes" id="UP001500191">
    <property type="component" value="Unassembled WGS sequence"/>
</dbReference>
<keyword evidence="1" id="KW-0732">Signal</keyword>
<dbReference type="EMBL" id="BAAADB010000008">
    <property type="protein sequence ID" value="GAA0504986.1"/>
    <property type="molecule type" value="Genomic_DNA"/>
</dbReference>
<proteinExistence type="predicted"/>
<keyword evidence="3" id="KW-1185">Reference proteome</keyword>
<evidence type="ECO:0000256" key="1">
    <source>
        <dbReference type="SAM" id="SignalP"/>
    </source>
</evidence>
<feature type="signal peptide" evidence="1">
    <location>
        <begin position="1"/>
        <end position="21"/>
    </location>
</feature>
<evidence type="ECO:0000313" key="2">
    <source>
        <dbReference type="EMBL" id="GAA0504986.1"/>
    </source>
</evidence>
<sequence>MSMALYASLMKCPAVTATAMAAAWRVAVAETLACIWAARYCAAGGKGGGLGTKWPGMSGLTGRLRRTSPDGSTLNEGVGRRCDSRARAGCLA</sequence>
<evidence type="ECO:0008006" key="4">
    <source>
        <dbReference type="Google" id="ProtNLM"/>
    </source>
</evidence>
<gene>
    <name evidence="2" type="ORF">GCM10008937_10950</name>
</gene>
<organism evidence="2 3">
    <name type="scientific">Deinococcus depolymerans</name>
    <dbReference type="NCBI Taxonomy" id="392408"/>
    <lineage>
        <taxon>Bacteria</taxon>
        <taxon>Thermotogati</taxon>
        <taxon>Deinococcota</taxon>
        <taxon>Deinococci</taxon>
        <taxon>Deinococcales</taxon>
        <taxon>Deinococcaceae</taxon>
        <taxon>Deinococcus</taxon>
    </lineage>
</organism>
<accession>A0ABP3LSR1</accession>